<evidence type="ECO:0000313" key="2">
    <source>
        <dbReference type="EMBL" id="KKK50784.1"/>
    </source>
</evidence>
<organism evidence="2">
    <name type="scientific">marine sediment metagenome</name>
    <dbReference type="NCBI Taxonomy" id="412755"/>
    <lineage>
        <taxon>unclassified sequences</taxon>
        <taxon>metagenomes</taxon>
        <taxon>ecological metagenomes</taxon>
    </lineage>
</organism>
<dbReference type="InterPro" id="IPR036259">
    <property type="entry name" value="MFS_trans_sf"/>
</dbReference>
<sequence length="304" mass="34033">IGISMGFFWPNCLTLMSKWQKISSFKKSKKNFAVFNISWNMGFILGLCVGFLLVVFSTDFLAMIVSWVLSFLLIPASLFIKKDSKAKNDGIIYQTEDPLTHLDIEENLTVDSKTPLIVYPILFSWVGVMFLAISKSSIMFSYPLFLNAFTDLSYFTYLVQLGIQSTQLIGLTWTNSMKTYSKKISTFVGLTFIIIFALTIIITKNIVVISILSVCAGLFIGFIHGTSMKIMLEYGTAKDSTRYSTVNEVIIGISFGFTPLLAGFAAEINIYSIFLFLTIAGSFVLILMGYLSRNIRKSENTVLN</sequence>
<gene>
    <name evidence="2" type="ORF">LCGC14_3121560</name>
</gene>
<proteinExistence type="predicted"/>
<feature type="transmembrane region" description="Helical" evidence="1">
    <location>
        <begin position="116"/>
        <end position="134"/>
    </location>
</feature>
<feature type="transmembrane region" description="Helical" evidence="1">
    <location>
        <begin position="154"/>
        <end position="172"/>
    </location>
</feature>
<reference evidence="2" key="1">
    <citation type="journal article" date="2015" name="Nature">
        <title>Complex archaea that bridge the gap between prokaryotes and eukaryotes.</title>
        <authorList>
            <person name="Spang A."/>
            <person name="Saw J.H."/>
            <person name="Jorgensen S.L."/>
            <person name="Zaremba-Niedzwiedzka K."/>
            <person name="Martijn J."/>
            <person name="Lind A.E."/>
            <person name="van Eijk R."/>
            <person name="Schleper C."/>
            <person name="Guy L."/>
            <person name="Ettema T.J."/>
        </authorList>
    </citation>
    <scope>NUCLEOTIDE SEQUENCE</scope>
</reference>
<feature type="transmembrane region" description="Helical" evidence="1">
    <location>
        <begin position="184"/>
        <end position="202"/>
    </location>
</feature>
<keyword evidence="1" id="KW-0812">Transmembrane</keyword>
<keyword evidence="1" id="KW-1133">Transmembrane helix</keyword>
<dbReference type="EMBL" id="LAZR01067846">
    <property type="protein sequence ID" value="KKK50784.1"/>
    <property type="molecule type" value="Genomic_DNA"/>
</dbReference>
<feature type="transmembrane region" description="Helical" evidence="1">
    <location>
        <begin position="60"/>
        <end position="80"/>
    </location>
</feature>
<evidence type="ECO:0008006" key="3">
    <source>
        <dbReference type="Google" id="ProtNLM"/>
    </source>
</evidence>
<dbReference type="SUPFAM" id="SSF103473">
    <property type="entry name" value="MFS general substrate transporter"/>
    <property type="match status" value="1"/>
</dbReference>
<dbReference type="AlphaFoldDB" id="A0A0F8Y9J5"/>
<feature type="non-terminal residue" evidence="2">
    <location>
        <position position="1"/>
    </location>
</feature>
<evidence type="ECO:0000256" key="1">
    <source>
        <dbReference type="SAM" id="Phobius"/>
    </source>
</evidence>
<name>A0A0F8Y9J5_9ZZZZ</name>
<feature type="transmembrane region" description="Helical" evidence="1">
    <location>
        <begin position="208"/>
        <end position="225"/>
    </location>
</feature>
<feature type="transmembrane region" description="Helical" evidence="1">
    <location>
        <begin position="246"/>
        <end position="264"/>
    </location>
</feature>
<keyword evidence="1" id="KW-0472">Membrane</keyword>
<comment type="caution">
    <text evidence="2">The sequence shown here is derived from an EMBL/GenBank/DDBJ whole genome shotgun (WGS) entry which is preliminary data.</text>
</comment>
<protein>
    <recommendedName>
        <fullName evidence="3">Major facilitator superfamily (MFS) profile domain-containing protein</fullName>
    </recommendedName>
</protein>
<feature type="transmembrane region" description="Helical" evidence="1">
    <location>
        <begin position="270"/>
        <end position="291"/>
    </location>
</feature>
<accession>A0A0F8Y9J5</accession>
<feature type="transmembrane region" description="Helical" evidence="1">
    <location>
        <begin position="32"/>
        <end position="54"/>
    </location>
</feature>
<dbReference type="Gene3D" id="1.20.1250.20">
    <property type="entry name" value="MFS general substrate transporter like domains"/>
    <property type="match status" value="2"/>
</dbReference>